<keyword evidence="3" id="KW-1185">Reference proteome</keyword>
<dbReference type="Proteomes" id="UP000012960">
    <property type="component" value="Unplaced"/>
</dbReference>
<organism evidence="2 3">
    <name type="scientific">Musa acuminata subsp. malaccensis</name>
    <name type="common">Wild banana</name>
    <name type="synonym">Musa malaccensis</name>
    <dbReference type="NCBI Taxonomy" id="214687"/>
    <lineage>
        <taxon>Eukaryota</taxon>
        <taxon>Viridiplantae</taxon>
        <taxon>Streptophyta</taxon>
        <taxon>Embryophyta</taxon>
        <taxon>Tracheophyta</taxon>
        <taxon>Spermatophyta</taxon>
        <taxon>Magnoliopsida</taxon>
        <taxon>Liliopsida</taxon>
        <taxon>Zingiberales</taxon>
        <taxon>Musaceae</taxon>
        <taxon>Musa</taxon>
    </lineage>
</organism>
<evidence type="ECO:0000313" key="3">
    <source>
        <dbReference type="Proteomes" id="UP000012960"/>
    </source>
</evidence>
<dbReference type="AlphaFoldDB" id="A0A804KUJ3"/>
<gene>
    <name evidence="1" type="ORF">GSMUA_312990.1</name>
</gene>
<dbReference type="InParanoid" id="A0A804KUJ3"/>
<sequence length="52" mass="6406">MNRFRNILILKISINYCFVLCLKYKYKFSTRLNFFMFSKSIIRVEFLCARVL</sequence>
<dbReference type="EnsemblPlants" id="Ma10_t09920.1">
    <property type="protein sequence ID" value="Ma10_p09920.1"/>
    <property type="gene ID" value="Ma10_g09920"/>
</dbReference>
<evidence type="ECO:0000313" key="1">
    <source>
        <dbReference type="EMBL" id="CAG1853073.1"/>
    </source>
</evidence>
<proteinExistence type="predicted"/>
<reference evidence="2" key="2">
    <citation type="submission" date="2021-05" db="UniProtKB">
        <authorList>
            <consortium name="EnsemblPlants"/>
        </authorList>
    </citation>
    <scope>IDENTIFICATION</scope>
    <source>
        <strain evidence="2">subsp. malaccensis</strain>
    </source>
</reference>
<protein>
    <submittedName>
        <fullName evidence="1">(wild Malaysian banana) hypothetical protein</fullName>
    </submittedName>
</protein>
<name>A0A804KUJ3_MUSAM</name>
<dbReference type="EMBL" id="HG996476">
    <property type="protein sequence ID" value="CAG1853073.1"/>
    <property type="molecule type" value="Genomic_DNA"/>
</dbReference>
<evidence type="ECO:0000313" key="2">
    <source>
        <dbReference type="EnsemblPlants" id="Ma10_p09920.1"/>
    </source>
</evidence>
<accession>A0A804KUJ3</accession>
<dbReference type="Gramene" id="Ma10_t09920.1">
    <property type="protein sequence ID" value="Ma10_p09920.1"/>
    <property type="gene ID" value="Ma10_g09920"/>
</dbReference>
<reference evidence="1" key="1">
    <citation type="submission" date="2021-03" db="EMBL/GenBank/DDBJ databases">
        <authorList>
            <consortium name="Genoscope - CEA"/>
            <person name="William W."/>
        </authorList>
    </citation>
    <scope>NUCLEOTIDE SEQUENCE</scope>
    <source>
        <strain evidence="1">Doubled-haploid Pahang</strain>
    </source>
</reference>